<name>A0A8S2G051_9BILA</name>
<accession>A0A8S2G051</accession>
<protein>
    <submittedName>
        <fullName evidence="1">Uncharacterized protein</fullName>
    </submittedName>
</protein>
<organism evidence="1 3">
    <name type="scientific">Didymodactylos carnosus</name>
    <dbReference type="NCBI Taxonomy" id="1234261"/>
    <lineage>
        <taxon>Eukaryota</taxon>
        <taxon>Metazoa</taxon>
        <taxon>Spiralia</taxon>
        <taxon>Gnathifera</taxon>
        <taxon>Rotifera</taxon>
        <taxon>Eurotatoria</taxon>
        <taxon>Bdelloidea</taxon>
        <taxon>Philodinida</taxon>
        <taxon>Philodinidae</taxon>
        <taxon>Didymodactylos</taxon>
    </lineage>
</organism>
<evidence type="ECO:0000313" key="2">
    <source>
        <dbReference type="EMBL" id="CAF4409193.1"/>
    </source>
</evidence>
<proteinExistence type="predicted"/>
<evidence type="ECO:0000313" key="3">
    <source>
        <dbReference type="Proteomes" id="UP000677228"/>
    </source>
</evidence>
<feature type="non-terminal residue" evidence="1">
    <location>
        <position position="32"/>
    </location>
</feature>
<evidence type="ECO:0000313" key="1">
    <source>
        <dbReference type="EMBL" id="CAF1600738.1"/>
    </source>
</evidence>
<dbReference type="EMBL" id="CAJNOK010050542">
    <property type="protein sequence ID" value="CAF1600738.1"/>
    <property type="molecule type" value="Genomic_DNA"/>
</dbReference>
<comment type="caution">
    <text evidence="1">The sequence shown here is derived from an EMBL/GenBank/DDBJ whole genome shotgun (WGS) entry which is preliminary data.</text>
</comment>
<dbReference type="Proteomes" id="UP000682733">
    <property type="component" value="Unassembled WGS sequence"/>
</dbReference>
<dbReference type="AlphaFoldDB" id="A0A8S2G051"/>
<dbReference type="EMBL" id="CAJOBA010074322">
    <property type="protein sequence ID" value="CAF4409193.1"/>
    <property type="molecule type" value="Genomic_DNA"/>
</dbReference>
<dbReference type="Proteomes" id="UP000677228">
    <property type="component" value="Unassembled WGS sequence"/>
</dbReference>
<reference evidence="1" key="1">
    <citation type="submission" date="2021-02" db="EMBL/GenBank/DDBJ databases">
        <authorList>
            <person name="Nowell W R."/>
        </authorList>
    </citation>
    <scope>NUCLEOTIDE SEQUENCE</scope>
</reference>
<gene>
    <name evidence="1" type="ORF">OVA965_LOCUS42078</name>
    <name evidence="2" type="ORF">TMI583_LOCUS43883</name>
</gene>
<sequence length="32" mass="3634">MHVEYAQNNILINPLWSSTSQSVKEATYALPQ</sequence>